<accession>A0A5B7JBX7</accession>
<proteinExistence type="predicted"/>
<dbReference type="AlphaFoldDB" id="A0A5B7JBX7"/>
<evidence type="ECO:0000313" key="1">
    <source>
        <dbReference type="EMBL" id="MPC92165.1"/>
    </source>
</evidence>
<name>A0A5B7JBX7_PORTR</name>
<reference evidence="1 2" key="1">
    <citation type="submission" date="2019-05" db="EMBL/GenBank/DDBJ databases">
        <title>Another draft genome of Portunus trituberculatus and its Hox gene families provides insights of decapod evolution.</title>
        <authorList>
            <person name="Jeong J.-H."/>
            <person name="Song I."/>
            <person name="Kim S."/>
            <person name="Choi T."/>
            <person name="Kim D."/>
            <person name="Ryu S."/>
            <person name="Kim W."/>
        </authorList>
    </citation>
    <scope>NUCLEOTIDE SEQUENCE [LARGE SCALE GENOMIC DNA]</scope>
    <source>
        <tissue evidence="1">Muscle</tissue>
    </source>
</reference>
<dbReference type="Proteomes" id="UP000324222">
    <property type="component" value="Unassembled WGS sequence"/>
</dbReference>
<comment type="caution">
    <text evidence="1">The sequence shown here is derived from an EMBL/GenBank/DDBJ whole genome shotgun (WGS) entry which is preliminary data.</text>
</comment>
<dbReference type="SUPFAM" id="SSF52266">
    <property type="entry name" value="SGNH hydrolase"/>
    <property type="match status" value="1"/>
</dbReference>
<organism evidence="1 2">
    <name type="scientific">Portunus trituberculatus</name>
    <name type="common">Swimming crab</name>
    <name type="synonym">Neptunus trituberculatus</name>
    <dbReference type="NCBI Taxonomy" id="210409"/>
    <lineage>
        <taxon>Eukaryota</taxon>
        <taxon>Metazoa</taxon>
        <taxon>Ecdysozoa</taxon>
        <taxon>Arthropoda</taxon>
        <taxon>Crustacea</taxon>
        <taxon>Multicrustacea</taxon>
        <taxon>Malacostraca</taxon>
        <taxon>Eumalacostraca</taxon>
        <taxon>Eucarida</taxon>
        <taxon>Decapoda</taxon>
        <taxon>Pleocyemata</taxon>
        <taxon>Brachyura</taxon>
        <taxon>Eubrachyura</taxon>
        <taxon>Portunoidea</taxon>
        <taxon>Portunidae</taxon>
        <taxon>Portuninae</taxon>
        <taxon>Portunus</taxon>
    </lineage>
</organism>
<keyword evidence="2" id="KW-1185">Reference proteome</keyword>
<gene>
    <name evidence="1" type="ORF">E2C01_087237</name>
</gene>
<protein>
    <submittedName>
        <fullName evidence="1">Uncharacterized protein</fullName>
    </submittedName>
</protein>
<evidence type="ECO:0000313" key="2">
    <source>
        <dbReference type="Proteomes" id="UP000324222"/>
    </source>
</evidence>
<sequence>MNSKIKKMLKLKLDWLWNKRGNVSFIDLDAAMREGMDFLLDGMHLNEVGNERMCRRMCEWMRARSLVCIGSA</sequence>
<dbReference type="EMBL" id="VSRR010090294">
    <property type="protein sequence ID" value="MPC92165.1"/>
    <property type="molecule type" value="Genomic_DNA"/>
</dbReference>